<dbReference type="Proteomes" id="UP000499080">
    <property type="component" value="Unassembled WGS sequence"/>
</dbReference>
<protein>
    <submittedName>
        <fullName evidence="1">Uncharacterized protein</fullName>
    </submittedName>
</protein>
<accession>A0A4Y2A0L0</accession>
<dbReference type="PANTHER" id="PTHR33327">
    <property type="entry name" value="ENDONUCLEASE"/>
    <property type="match status" value="1"/>
</dbReference>
<evidence type="ECO:0000313" key="1">
    <source>
        <dbReference type="EMBL" id="GBL73331.1"/>
    </source>
</evidence>
<comment type="caution">
    <text evidence="1">The sequence shown here is derived from an EMBL/GenBank/DDBJ whole genome shotgun (WGS) entry which is preliminary data.</text>
</comment>
<proteinExistence type="predicted"/>
<gene>
    <name evidence="1" type="ORF">AVEN_159363_1</name>
</gene>
<sequence length="117" mass="13486">MQAILTIFSDDLSKLSIMADKIADVTPGSEICSNNVKTKVPETSIPNDYISILQAQISELSLKIDRMSQFRRSRSMSRRNNSRARSAIHKDRVCRYHFRFQENAKKCVQPCSYKQEN</sequence>
<dbReference type="PANTHER" id="PTHR33327:SF3">
    <property type="entry name" value="RNA-DIRECTED DNA POLYMERASE"/>
    <property type="match status" value="1"/>
</dbReference>
<keyword evidence="2" id="KW-1185">Reference proteome</keyword>
<organism evidence="1 2">
    <name type="scientific">Araneus ventricosus</name>
    <name type="common">Orbweaver spider</name>
    <name type="synonym">Epeira ventricosa</name>
    <dbReference type="NCBI Taxonomy" id="182803"/>
    <lineage>
        <taxon>Eukaryota</taxon>
        <taxon>Metazoa</taxon>
        <taxon>Ecdysozoa</taxon>
        <taxon>Arthropoda</taxon>
        <taxon>Chelicerata</taxon>
        <taxon>Arachnida</taxon>
        <taxon>Araneae</taxon>
        <taxon>Araneomorphae</taxon>
        <taxon>Entelegynae</taxon>
        <taxon>Araneoidea</taxon>
        <taxon>Araneidae</taxon>
        <taxon>Araneus</taxon>
    </lineage>
</organism>
<name>A0A4Y2A0L0_ARAVE</name>
<evidence type="ECO:0000313" key="2">
    <source>
        <dbReference type="Proteomes" id="UP000499080"/>
    </source>
</evidence>
<dbReference type="EMBL" id="BGPR01000003">
    <property type="protein sequence ID" value="GBL73331.1"/>
    <property type="molecule type" value="Genomic_DNA"/>
</dbReference>
<dbReference type="OrthoDB" id="6435789at2759"/>
<dbReference type="AlphaFoldDB" id="A0A4Y2A0L0"/>
<reference evidence="1 2" key="1">
    <citation type="journal article" date="2019" name="Sci. Rep.">
        <title>Orb-weaving spider Araneus ventricosus genome elucidates the spidroin gene catalogue.</title>
        <authorList>
            <person name="Kono N."/>
            <person name="Nakamura H."/>
            <person name="Ohtoshi R."/>
            <person name="Moran D.A.P."/>
            <person name="Shinohara A."/>
            <person name="Yoshida Y."/>
            <person name="Fujiwara M."/>
            <person name="Mori M."/>
            <person name="Tomita M."/>
            <person name="Arakawa K."/>
        </authorList>
    </citation>
    <scope>NUCLEOTIDE SEQUENCE [LARGE SCALE GENOMIC DNA]</scope>
</reference>